<gene>
    <name evidence="2" type="ORF">VitviT2T_006800</name>
</gene>
<keyword evidence="3" id="KW-1185">Reference proteome</keyword>
<protein>
    <recommendedName>
        <fullName evidence="4">Mitochondrial import receptor subunit TOM9-2</fullName>
    </recommendedName>
</protein>
<keyword evidence="1" id="KW-1133">Transmembrane helix</keyword>
<proteinExistence type="predicted"/>
<dbReference type="PIRSF" id="PIRSF038151">
    <property type="entry name" value="TOM9-2_plant"/>
    <property type="match status" value="1"/>
</dbReference>
<accession>A0ABY9BX42</accession>
<keyword evidence="1" id="KW-0812">Transmembrane</keyword>
<dbReference type="PANTHER" id="PTHR46867">
    <property type="entry name" value="MITOCHONDRIAL IMPORT RECEPTOR SUBUNIT TOM9-2"/>
    <property type="match status" value="1"/>
</dbReference>
<dbReference type="CDD" id="cd22884">
    <property type="entry name" value="TOM22"/>
    <property type="match status" value="1"/>
</dbReference>
<name>A0ABY9BX42_VITVI</name>
<dbReference type="EMBL" id="CP126652">
    <property type="protein sequence ID" value="WJZ87420.1"/>
    <property type="molecule type" value="Genomic_DNA"/>
</dbReference>
<sequence length="97" mass="10218">MAGGSSDSKSNSGLVSRISNSISGSGIMFHGKRAASDAAYVTKKLLRSTGKAAWIAGTTFVILVVPLIIEMDREQQLNDLDLQQATLLGTTPLPARN</sequence>
<evidence type="ECO:0008006" key="4">
    <source>
        <dbReference type="Google" id="ProtNLM"/>
    </source>
</evidence>
<reference evidence="2 3" key="1">
    <citation type="journal article" date="2023" name="Hortic Res">
        <title>The complete reference genome for grapevine (Vitis vinifera L.) genetics and breeding.</title>
        <authorList>
            <person name="Shi X."/>
            <person name="Cao S."/>
            <person name="Wang X."/>
            <person name="Huang S."/>
            <person name="Wang Y."/>
            <person name="Liu Z."/>
            <person name="Liu W."/>
            <person name="Leng X."/>
            <person name="Peng Y."/>
            <person name="Wang N."/>
            <person name="Wang Y."/>
            <person name="Ma Z."/>
            <person name="Xu X."/>
            <person name="Zhang F."/>
            <person name="Xue H."/>
            <person name="Zhong H."/>
            <person name="Wang Y."/>
            <person name="Zhang K."/>
            <person name="Velt A."/>
            <person name="Avia K."/>
            <person name="Holtgrawe D."/>
            <person name="Grimplet J."/>
            <person name="Matus J.T."/>
            <person name="Ware D."/>
            <person name="Wu X."/>
            <person name="Wang H."/>
            <person name="Liu C."/>
            <person name="Fang Y."/>
            <person name="Rustenholz C."/>
            <person name="Cheng Z."/>
            <person name="Xiao H."/>
            <person name="Zhou Y."/>
        </authorList>
    </citation>
    <scope>NUCLEOTIDE SEQUENCE [LARGE SCALE GENOMIC DNA]</scope>
    <source>
        <strain evidence="3">cv. Pinot noir / PN40024</strain>
        <tissue evidence="2">Leaf</tissue>
    </source>
</reference>
<evidence type="ECO:0000313" key="2">
    <source>
        <dbReference type="EMBL" id="WJZ87420.1"/>
    </source>
</evidence>
<organism evidence="2 3">
    <name type="scientific">Vitis vinifera</name>
    <name type="common">Grape</name>
    <dbReference type="NCBI Taxonomy" id="29760"/>
    <lineage>
        <taxon>Eukaryota</taxon>
        <taxon>Viridiplantae</taxon>
        <taxon>Streptophyta</taxon>
        <taxon>Embryophyta</taxon>
        <taxon>Tracheophyta</taxon>
        <taxon>Spermatophyta</taxon>
        <taxon>Magnoliopsida</taxon>
        <taxon>eudicotyledons</taxon>
        <taxon>Gunneridae</taxon>
        <taxon>Pentapetalae</taxon>
        <taxon>rosids</taxon>
        <taxon>Vitales</taxon>
        <taxon>Vitaceae</taxon>
        <taxon>Viteae</taxon>
        <taxon>Vitis</taxon>
    </lineage>
</organism>
<dbReference type="InterPro" id="IPR017411">
    <property type="entry name" value="Tom22_pln"/>
</dbReference>
<dbReference type="Proteomes" id="UP001227230">
    <property type="component" value="Chromosome 5"/>
</dbReference>
<evidence type="ECO:0000313" key="3">
    <source>
        <dbReference type="Proteomes" id="UP001227230"/>
    </source>
</evidence>
<dbReference type="PANTHER" id="PTHR46867:SF4">
    <property type="entry name" value="MITOCHONDRIAL IMPORT RECEPTOR SUBUNIT TOM9-2"/>
    <property type="match status" value="1"/>
</dbReference>
<keyword evidence="1" id="KW-0472">Membrane</keyword>
<evidence type="ECO:0000256" key="1">
    <source>
        <dbReference type="SAM" id="Phobius"/>
    </source>
</evidence>
<feature type="transmembrane region" description="Helical" evidence="1">
    <location>
        <begin position="52"/>
        <end position="69"/>
    </location>
</feature>